<dbReference type="EMBL" id="CAJVRL010000063">
    <property type="protein sequence ID" value="CAG8955469.1"/>
    <property type="molecule type" value="Genomic_DNA"/>
</dbReference>
<accession>A0A9N9KX33</accession>
<gene>
    <name evidence="1" type="ORF">HYFRA_00010336</name>
</gene>
<evidence type="ECO:0000313" key="2">
    <source>
        <dbReference type="Proteomes" id="UP000696280"/>
    </source>
</evidence>
<dbReference type="AlphaFoldDB" id="A0A9N9KX33"/>
<reference evidence="1" key="1">
    <citation type="submission" date="2021-07" db="EMBL/GenBank/DDBJ databases">
        <authorList>
            <person name="Durling M."/>
        </authorList>
    </citation>
    <scope>NUCLEOTIDE SEQUENCE</scope>
</reference>
<sequence>MPVEGAQIESLPTYAQVGLTHDHLEIVTVSVPKHFVIEQAPYVIFRYLHNPPPTKSQITMADPYQQYHSIPTTQANISPTISLPKTSVAFPSI</sequence>
<proteinExistence type="predicted"/>
<dbReference type="Proteomes" id="UP000696280">
    <property type="component" value="Unassembled WGS sequence"/>
</dbReference>
<evidence type="ECO:0000313" key="1">
    <source>
        <dbReference type="EMBL" id="CAG8955469.1"/>
    </source>
</evidence>
<comment type="caution">
    <text evidence="1">The sequence shown here is derived from an EMBL/GenBank/DDBJ whole genome shotgun (WGS) entry which is preliminary data.</text>
</comment>
<keyword evidence="2" id="KW-1185">Reference proteome</keyword>
<name>A0A9N9KX33_9HELO</name>
<organism evidence="1 2">
    <name type="scientific">Hymenoscyphus fraxineus</name>
    <dbReference type="NCBI Taxonomy" id="746836"/>
    <lineage>
        <taxon>Eukaryota</taxon>
        <taxon>Fungi</taxon>
        <taxon>Dikarya</taxon>
        <taxon>Ascomycota</taxon>
        <taxon>Pezizomycotina</taxon>
        <taxon>Leotiomycetes</taxon>
        <taxon>Helotiales</taxon>
        <taxon>Helotiaceae</taxon>
        <taxon>Hymenoscyphus</taxon>
    </lineage>
</organism>
<protein>
    <submittedName>
        <fullName evidence="1">Uncharacterized protein</fullName>
    </submittedName>
</protein>